<dbReference type="InterPro" id="IPR029055">
    <property type="entry name" value="Ntn_hydrolases_N"/>
</dbReference>
<dbReference type="Gene3D" id="3.60.20.10">
    <property type="entry name" value="Glutamine Phosphoribosylpyrophosphate, subunit 1, domain 1"/>
    <property type="match status" value="1"/>
</dbReference>
<evidence type="ECO:0000313" key="2">
    <source>
        <dbReference type="EMBL" id="SVD33563.1"/>
    </source>
</evidence>
<feature type="domain" description="Glutamine amidotransferase type-2" evidence="1">
    <location>
        <begin position="1"/>
        <end position="195"/>
    </location>
</feature>
<dbReference type="InterPro" id="IPR017932">
    <property type="entry name" value="GATase_2_dom"/>
</dbReference>
<gene>
    <name evidence="2" type="ORF">METZ01_LOCUS386417</name>
</gene>
<reference evidence="2" key="1">
    <citation type="submission" date="2018-05" db="EMBL/GenBank/DDBJ databases">
        <authorList>
            <person name="Lanie J.A."/>
            <person name="Ng W.-L."/>
            <person name="Kazmierczak K.M."/>
            <person name="Andrzejewski T.M."/>
            <person name="Davidsen T.M."/>
            <person name="Wayne K.J."/>
            <person name="Tettelin H."/>
            <person name="Glass J.I."/>
            <person name="Rusch D."/>
            <person name="Podicherti R."/>
            <person name="Tsui H.-C.T."/>
            <person name="Winkler M.E."/>
        </authorList>
    </citation>
    <scope>NUCLEOTIDE SEQUENCE</scope>
</reference>
<dbReference type="CDD" id="cd00712">
    <property type="entry name" value="AsnB"/>
    <property type="match status" value="1"/>
</dbReference>
<dbReference type="PANTHER" id="PTHR43284:SF1">
    <property type="entry name" value="ASPARAGINE SYNTHETASE"/>
    <property type="match status" value="1"/>
</dbReference>
<proteinExistence type="predicted"/>
<organism evidence="2">
    <name type="scientific">marine metagenome</name>
    <dbReference type="NCBI Taxonomy" id="408172"/>
    <lineage>
        <taxon>unclassified sequences</taxon>
        <taxon>metagenomes</taxon>
        <taxon>ecological metagenomes</taxon>
    </lineage>
</organism>
<dbReference type="PROSITE" id="PS51278">
    <property type="entry name" value="GATASE_TYPE_2"/>
    <property type="match status" value="1"/>
</dbReference>
<dbReference type="Pfam" id="PF13522">
    <property type="entry name" value="GATase_6"/>
    <property type="match status" value="1"/>
</dbReference>
<dbReference type="SUPFAM" id="SSF56235">
    <property type="entry name" value="N-terminal nucleophile aminohydrolases (Ntn hydrolases)"/>
    <property type="match status" value="1"/>
</dbReference>
<accession>A0A382UH06</accession>
<protein>
    <recommendedName>
        <fullName evidence="1">Glutamine amidotransferase type-2 domain-containing protein</fullName>
    </recommendedName>
</protein>
<feature type="non-terminal residue" evidence="2">
    <location>
        <position position="204"/>
    </location>
</feature>
<dbReference type="AlphaFoldDB" id="A0A382UH06"/>
<dbReference type="PANTHER" id="PTHR43284">
    <property type="entry name" value="ASPARAGINE SYNTHETASE (GLUTAMINE-HYDROLYZING)"/>
    <property type="match status" value="1"/>
</dbReference>
<sequence>MRSMTEAIKHRGPDDAGILTDGPIGLGHRRLSIIDISSRSRQPMESFDGRMVIVFNGEVYNYQELLPELTAAGARFRTTSDTEVVVNAIRIWGLNDAVRRFIGMFAFAVWDRHRQELSIVRDRVGIKPLFYWIGNDRMLFGSEVRALLAHPDLPRCIDRVGIGQYLTTGYTLGATTPLQGVRRLLPGHTLTVGADQSTRESCYW</sequence>
<name>A0A382UH06_9ZZZZ</name>
<dbReference type="GO" id="GO:0005829">
    <property type="term" value="C:cytosol"/>
    <property type="evidence" value="ECO:0007669"/>
    <property type="project" value="TreeGrafter"/>
</dbReference>
<dbReference type="EMBL" id="UINC01144200">
    <property type="protein sequence ID" value="SVD33563.1"/>
    <property type="molecule type" value="Genomic_DNA"/>
</dbReference>
<dbReference type="InterPro" id="IPR051786">
    <property type="entry name" value="ASN_synthetase/amidase"/>
</dbReference>
<evidence type="ECO:0000259" key="1">
    <source>
        <dbReference type="PROSITE" id="PS51278"/>
    </source>
</evidence>
<dbReference type="InterPro" id="IPR033738">
    <property type="entry name" value="AsnB_N"/>
</dbReference>